<comment type="subcellular location">
    <subcellularLocation>
        <location evidence="1">Membrane</location>
        <topology evidence="1">Single-pass membrane protein</topology>
    </subcellularLocation>
</comment>
<protein>
    <recommendedName>
        <fullName evidence="11">Sec-independent protein translocase protein TatB</fullName>
    </recommendedName>
</protein>
<keyword evidence="10" id="KW-1185">Reference proteome</keyword>
<evidence type="ECO:0000256" key="1">
    <source>
        <dbReference type="ARBA" id="ARBA00004167"/>
    </source>
</evidence>
<evidence type="ECO:0000256" key="6">
    <source>
        <dbReference type="ARBA" id="ARBA00023010"/>
    </source>
</evidence>
<keyword evidence="3" id="KW-0812">Transmembrane</keyword>
<evidence type="ECO:0000256" key="8">
    <source>
        <dbReference type="SAM" id="MobiDB-lite"/>
    </source>
</evidence>
<dbReference type="PANTHER" id="PTHR35512">
    <property type="entry name" value="OS11G0550900 PROTEIN"/>
    <property type="match status" value="1"/>
</dbReference>
<organism evidence="9 10">
    <name type="scientific">Skeletonema marinoi</name>
    <dbReference type="NCBI Taxonomy" id="267567"/>
    <lineage>
        <taxon>Eukaryota</taxon>
        <taxon>Sar</taxon>
        <taxon>Stramenopiles</taxon>
        <taxon>Ochrophyta</taxon>
        <taxon>Bacillariophyta</taxon>
        <taxon>Coscinodiscophyceae</taxon>
        <taxon>Thalassiosirophycidae</taxon>
        <taxon>Thalassiosirales</taxon>
        <taxon>Skeletonemataceae</taxon>
        <taxon>Skeletonema</taxon>
        <taxon>Skeletonema marinoi-dohrnii complex</taxon>
    </lineage>
</organism>
<proteinExistence type="predicted"/>
<dbReference type="PANTHER" id="PTHR35512:SF1">
    <property type="entry name" value="OS11G0550900 PROTEIN"/>
    <property type="match status" value="1"/>
</dbReference>
<dbReference type="EMBL" id="JATAAI010000001">
    <property type="protein sequence ID" value="KAK1748297.1"/>
    <property type="molecule type" value="Genomic_DNA"/>
</dbReference>
<evidence type="ECO:0000256" key="3">
    <source>
        <dbReference type="ARBA" id="ARBA00022692"/>
    </source>
</evidence>
<feature type="region of interest" description="Disordered" evidence="8">
    <location>
        <begin position="101"/>
        <end position="126"/>
    </location>
</feature>
<reference evidence="9" key="1">
    <citation type="submission" date="2023-06" db="EMBL/GenBank/DDBJ databases">
        <title>Survivors Of The Sea: Transcriptome response of Skeletonema marinoi to long-term dormancy.</title>
        <authorList>
            <person name="Pinder M.I.M."/>
            <person name="Kourtchenko O."/>
            <person name="Robertson E.K."/>
            <person name="Larsson T."/>
            <person name="Maumus F."/>
            <person name="Osuna-Cruz C.M."/>
            <person name="Vancaester E."/>
            <person name="Stenow R."/>
            <person name="Vandepoele K."/>
            <person name="Ploug H."/>
            <person name="Bruchert V."/>
            <person name="Godhe A."/>
            <person name="Topel M."/>
        </authorList>
    </citation>
    <scope>NUCLEOTIDE SEQUENCE</scope>
    <source>
        <strain evidence="9">R05AC</strain>
    </source>
</reference>
<dbReference type="AlphaFoldDB" id="A0AAD8YN52"/>
<feature type="region of interest" description="Disordered" evidence="8">
    <location>
        <begin position="239"/>
        <end position="266"/>
    </location>
</feature>
<gene>
    <name evidence="9" type="ORF">QTG54_000236</name>
</gene>
<sequence>MFDVTWGEVGVLTGIGLVLIGRKDLPVAANALGKQVGRIVGLLQGARIRADRFATDHQLKQLQNEFRSGLRELDAVKAEMAGAMMSNNRGIGAIVPGVDKKKHMSTMGGSPAVMSSSHHGQAPLQTPQVSSIGADYLAAAKSAEMSQSSPPLSSINGGSIRELAPRSQSVAAVAEEEWEKQGIGFRSIAERGRFDSIPAEEQGGTLPTLSGGGSSILSNYLRQSLIYDQYERTVREQDDALRSRVEKVQKEVQRERSSVDEDERKS</sequence>
<keyword evidence="4" id="KW-0653">Protein transport</keyword>
<keyword evidence="2" id="KW-0813">Transport</keyword>
<dbReference type="Pfam" id="PF02416">
    <property type="entry name" value="TatA_B_E"/>
    <property type="match status" value="1"/>
</dbReference>
<keyword evidence="6" id="KW-0811">Translocation</keyword>
<evidence type="ECO:0000256" key="4">
    <source>
        <dbReference type="ARBA" id="ARBA00022927"/>
    </source>
</evidence>
<accession>A0AAD8YN52</accession>
<name>A0AAD8YN52_9STRA</name>
<dbReference type="InterPro" id="IPR003369">
    <property type="entry name" value="TatA/B/E"/>
</dbReference>
<keyword evidence="5" id="KW-1133">Transmembrane helix</keyword>
<keyword evidence="7" id="KW-0472">Membrane</keyword>
<evidence type="ECO:0000313" key="10">
    <source>
        <dbReference type="Proteomes" id="UP001224775"/>
    </source>
</evidence>
<evidence type="ECO:0000313" key="9">
    <source>
        <dbReference type="EMBL" id="KAK1748297.1"/>
    </source>
</evidence>
<evidence type="ECO:0000256" key="5">
    <source>
        <dbReference type="ARBA" id="ARBA00022989"/>
    </source>
</evidence>
<evidence type="ECO:0008006" key="11">
    <source>
        <dbReference type="Google" id="ProtNLM"/>
    </source>
</evidence>
<evidence type="ECO:0000256" key="7">
    <source>
        <dbReference type="ARBA" id="ARBA00023136"/>
    </source>
</evidence>
<comment type="caution">
    <text evidence="9">The sequence shown here is derived from an EMBL/GenBank/DDBJ whole genome shotgun (WGS) entry which is preliminary data.</text>
</comment>
<dbReference type="Proteomes" id="UP001224775">
    <property type="component" value="Unassembled WGS sequence"/>
</dbReference>
<evidence type="ECO:0000256" key="2">
    <source>
        <dbReference type="ARBA" id="ARBA00022448"/>
    </source>
</evidence>
<feature type="compositionally biased region" description="Polar residues" evidence="8">
    <location>
        <begin position="113"/>
        <end position="126"/>
    </location>
</feature>